<gene>
    <name evidence="8" type="ORF">VE01_00558</name>
</gene>
<proteinExistence type="inferred from homology"/>
<accession>A0A2P2SXH7</accession>
<evidence type="ECO:0000256" key="2">
    <source>
        <dbReference type="ARBA" id="ARBA00010139"/>
    </source>
</evidence>
<evidence type="ECO:0000256" key="6">
    <source>
        <dbReference type="ARBA" id="ARBA00023002"/>
    </source>
</evidence>
<reference evidence="8 9" key="1">
    <citation type="submission" date="2016-03" db="EMBL/GenBank/DDBJ databases">
        <title>Comparative genomics of Pseudogymnoascus destructans, the fungus causing white-nose syndrome of bats.</title>
        <authorList>
            <person name="Palmer J.M."/>
            <person name="Drees K.P."/>
            <person name="Foster J.T."/>
            <person name="Lindner D.L."/>
        </authorList>
    </citation>
    <scope>NUCLEOTIDE SEQUENCE [LARGE SCALE GENOMIC DNA]</scope>
    <source>
        <strain evidence="8 9">UAMH 10579</strain>
    </source>
</reference>
<protein>
    <recommendedName>
        <fullName evidence="10">FAD/NAD(P)-binding domain-containing protein</fullName>
    </recommendedName>
</protein>
<comment type="similarity">
    <text evidence="2">Belongs to the FAD-binding monooxygenase family.</text>
</comment>
<evidence type="ECO:0008006" key="10">
    <source>
        <dbReference type="Google" id="ProtNLM"/>
    </source>
</evidence>
<dbReference type="GeneID" id="28833944"/>
<keyword evidence="7" id="KW-0503">Monooxygenase</keyword>
<dbReference type="RefSeq" id="XP_018135273.1">
    <property type="nucleotide sequence ID" value="XM_018270087.1"/>
</dbReference>
<dbReference type="Gene3D" id="3.50.50.60">
    <property type="entry name" value="FAD/NAD(P)-binding domain"/>
    <property type="match status" value="2"/>
</dbReference>
<dbReference type="PANTHER" id="PTHR43098:SF4">
    <property type="entry name" value="BLR3857 PROTEIN"/>
    <property type="match status" value="1"/>
</dbReference>
<name>A0A2P2SXH7_9PEZI</name>
<dbReference type="Proteomes" id="UP000091956">
    <property type="component" value="Unassembled WGS sequence"/>
</dbReference>
<keyword evidence="9" id="KW-1185">Reference proteome</keyword>
<dbReference type="SUPFAM" id="SSF51905">
    <property type="entry name" value="FAD/NAD(P)-binding domain"/>
    <property type="match status" value="1"/>
</dbReference>
<dbReference type="Pfam" id="PF13450">
    <property type="entry name" value="NAD_binding_8"/>
    <property type="match status" value="1"/>
</dbReference>
<reference evidence="9" key="2">
    <citation type="journal article" date="2018" name="Nat. Commun.">
        <title>Extreme sensitivity to ultraviolet light in the fungal pathogen causing white-nose syndrome of bats.</title>
        <authorList>
            <person name="Palmer J.M."/>
            <person name="Drees K.P."/>
            <person name="Foster J.T."/>
            <person name="Lindner D.L."/>
        </authorList>
    </citation>
    <scope>NUCLEOTIDE SEQUENCE [LARGE SCALE GENOMIC DNA]</scope>
    <source>
        <strain evidence="9">UAMH 10579</strain>
    </source>
</reference>
<dbReference type="InterPro" id="IPR036188">
    <property type="entry name" value="FAD/NAD-bd_sf"/>
</dbReference>
<evidence type="ECO:0000256" key="3">
    <source>
        <dbReference type="ARBA" id="ARBA00022630"/>
    </source>
</evidence>
<organism evidence="8 9">
    <name type="scientific">Pseudogymnoascus verrucosus</name>
    <dbReference type="NCBI Taxonomy" id="342668"/>
    <lineage>
        <taxon>Eukaryota</taxon>
        <taxon>Fungi</taxon>
        <taxon>Dikarya</taxon>
        <taxon>Ascomycota</taxon>
        <taxon>Pezizomycotina</taxon>
        <taxon>Leotiomycetes</taxon>
        <taxon>Thelebolales</taxon>
        <taxon>Thelebolaceae</taxon>
        <taxon>Pseudogymnoascus</taxon>
    </lineage>
</organism>
<dbReference type="FunFam" id="3.50.50.60:FF:000314">
    <property type="entry name" value="Baeyer-Villiger monooxygenase"/>
    <property type="match status" value="1"/>
</dbReference>
<keyword evidence="4" id="KW-0274">FAD</keyword>
<dbReference type="EMBL" id="KV460206">
    <property type="protein sequence ID" value="OBU01541.1"/>
    <property type="molecule type" value="Genomic_DNA"/>
</dbReference>
<keyword evidence="3" id="KW-0285">Flavoprotein</keyword>
<dbReference type="GO" id="GO:0004497">
    <property type="term" value="F:monooxygenase activity"/>
    <property type="evidence" value="ECO:0007669"/>
    <property type="project" value="UniProtKB-KW"/>
</dbReference>
<evidence type="ECO:0000256" key="1">
    <source>
        <dbReference type="ARBA" id="ARBA00001974"/>
    </source>
</evidence>
<evidence type="ECO:0000256" key="7">
    <source>
        <dbReference type="ARBA" id="ARBA00023033"/>
    </source>
</evidence>
<dbReference type="InterPro" id="IPR050775">
    <property type="entry name" value="FAD-binding_Monooxygenases"/>
</dbReference>
<dbReference type="OrthoDB" id="66881at2759"/>
<keyword evidence="5" id="KW-0521">NADP</keyword>
<comment type="cofactor">
    <cofactor evidence="1">
        <name>FAD</name>
        <dbReference type="ChEBI" id="CHEBI:57692"/>
    </cofactor>
</comment>
<evidence type="ECO:0000313" key="9">
    <source>
        <dbReference type="Proteomes" id="UP000091956"/>
    </source>
</evidence>
<keyword evidence="6" id="KW-0560">Oxidoreductase</keyword>
<evidence type="ECO:0000256" key="5">
    <source>
        <dbReference type="ARBA" id="ARBA00022857"/>
    </source>
</evidence>
<sequence length="682" mass="76192">MDDQNNFGAQSTLSMPAESIPVESIPIESIPVESMPFESMFIKSIPIDLTSTPATNWDNQSQLILSFESMPIESIPVDLTCAPTTISDEGVKLQFDPKVIEKKYIEERDKRLRDDGIDQYVRLDQERQSDLYAGSPSPRDPIKKEVDFLIMGGGWGGLLIAVRLIQMGITNIKIVEKAGDFGGVWYWNRYPGAACDTESYIYMPLLEEMGYIPVEKYAKSPELRKHARAIGTKFGLYDKALFQTELLALDWDEESKRWAGTTNRNDNIRAKFVATASGPLHNAKVPRIPGLETFKGHSFHTNRWDYAYTGGDTLGNLDKISDKRIGIIGTGATSVQAIPHLAAGAKHLYVFQRTPSSVDVRNNQPTDPKWVDSLTPGWQKRRMENFNTIVTGGHADEDLVGDNWTDIIRKLSVLGGKNQSTASADNAAARQLADFQKMDEIRARIDNTVLDPATAEKLKPWYNQFCKRPCFHDTYLPAFNNPNVTLVDTDGQGVEKITEEGIVAGGKTYELDCIIYATGFEFVVNHTNKSSLTIRGREGLELSEKWKSGASTLHGLHSRGFPNLFIVSLMQSGLTPNLTHMLDEQAIHIAYIASYCVENGIEAVEATAEAENKWVQTVVELARLQQEFTKQCTPGYYNNEGKVSDVVLRNSWYGLGSPAFIELLRKWRKEGKLDGLAYETAH</sequence>
<evidence type="ECO:0000313" key="8">
    <source>
        <dbReference type="EMBL" id="OBU01541.1"/>
    </source>
</evidence>
<dbReference type="PANTHER" id="PTHR43098">
    <property type="entry name" value="L-ORNITHINE N(5)-MONOOXYGENASE-RELATED"/>
    <property type="match status" value="1"/>
</dbReference>
<evidence type="ECO:0000256" key="4">
    <source>
        <dbReference type="ARBA" id="ARBA00022827"/>
    </source>
</evidence>
<dbReference type="AlphaFoldDB" id="A0A2P2SXH7"/>